<keyword evidence="7 8" id="KW-0472">Membrane</keyword>
<dbReference type="EMBL" id="NFJD01000003">
    <property type="protein sequence ID" value="OUO56479.1"/>
    <property type="molecule type" value="Genomic_DNA"/>
</dbReference>
<keyword evidence="3 8" id="KW-0813">Transport</keyword>
<gene>
    <name evidence="9" type="ORF">B5F75_04605</name>
</gene>
<sequence>MQSIQQLGSAFVQFFSGPSVQSAYDLMNGFNTLVWGPPMIIILLFLGIYFTVRLRFLQKYTWPAMKLSVTKVESEGMVSSFGSLAVMIGATVGTGSIIGVTTAVAEGGPGALFWMVVAGFFNFAIKYCECMVAFKYRVKLPDGEYVGGPMYYLSNILKFKWLGLIFAVGTLLMGLTAGSALQSNSIADALREGYNFNPWYTGLFVAIATAVVVIGGVKRIAAYSEWLVPIMGSLYLLLAVIVLIMNFGKIPEAAVIIFKSAFTGKAAAGGAIGIGIMGLLQAMIPAVSAGVTRAVLATEAGLGSASIAAAAAKTRSATQMAIISATSVFWAIFICMLTGLVIILAGDWQNPNVYAANLCNSAFKTVPYIGTPILIFSLVIFSFTTIIGWGYYIEKALQFLCKGSNALIKPTRVLFILLVFAGGWIGTSFSWDFTIAESLLRTAEANNSTRFMWALAVFTMTMMTVPNIWALWCFRKVIIKTTRKNIKNIVGRKPKQSAQ</sequence>
<feature type="transmembrane region" description="Helical" evidence="8">
    <location>
        <begin position="111"/>
        <end position="128"/>
    </location>
</feature>
<dbReference type="GO" id="GO:0005886">
    <property type="term" value="C:plasma membrane"/>
    <property type="evidence" value="ECO:0007669"/>
    <property type="project" value="UniProtKB-SubCell"/>
</dbReference>
<organism evidence="9 10">
    <name type="scientific">Candidatus Avelusimicrobium gallicola</name>
    <dbReference type="NCBI Taxonomy" id="2562704"/>
    <lineage>
        <taxon>Bacteria</taxon>
        <taxon>Pseudomonadati</taxon>
        <taxon>Elusimicrobiota</taxon>
        <taxon>Elusimicrobia</taxon>
        <taxon>Elusimicrobiales</taxon>
        <taxon>Elusimicrobiaceae</taxon>
        <taxon>Candidatus Avelusimicrobium</taxon>
    </lineage>
</organism>
<evidence type="ECO:0000256" key="1">
    <source>
        <dbReference type="ARBA" id="ARBA00004651"/>
    </source>
</evidence>
<dbReference type="AlphaFoldDB" id="A0A1Y4DFL6"/>
<evidence type="ECO:0000256" key="2">
    <source>
        <dbReference type="ARBA" id="ARBA00009261"/>
    </source>
</evidence>
<keyword evidence="6 8" id="KW-1133">Transmembrane helix</keyword>
<comment type="subcellular location">
    <subcellularLocation>
        <location evidence="1 8">Cell membrane</location>
        <topology evidence="1 8">Multi-pass membrane protein</topology>
    </subcellularLocation>
</comment>
<feature type="transmembrane region" description="Helical" evidence="8">
    <location>
        <begin position="413"/>
        <end position="431"/>
    </location>
</feature>
<dbReference type="NCBIfam" id="TIGR00835">
    <property type="entry name" value="agcS"/>
    <property type="match status" value="1"/>
</dbReference>
<evidence type="ECO:0000256" key="7">
    <source>
        <dbReference type="ARBA" id="ARBA00023136"/>
    </source>
</evidence>
<keyword evidence="10" id="KW-1185">Reference proteome</keyword>
<comment type="similarity">
    <text evidence="2 8">Belongs to the alanine or glycine:cation symporter (AGCS) (TC 2.A.25) family.</text>
</comment>
<evidence type="ECO:0000256" key="8">
    <source>
        <dbReference type="RuleBase" id="RU363064"/>
    </source>
</evidence>
<dbReference type="PANTHER" id="PTHR30330:SF3">
    <property type="entry name" value="TRANSCRIPTIONAL REGULATOR, LRP FAMILY"/>
    <property type="match status" value="1"/>
</dbReference>
<feature type="transmembrane region" description="Helical" evidence="8">
    <location>
        <begin position="451"/>
        <end position="474"/>
    </location>
</feature>
<feature type="transmembrane region" description="Helical" evidence="8">
    <location>
        <begin position="77"/>
        <end position="105"/>
    </location>
</feature>
<feature type="transmembrane region" description="Helical" evidence="8">
    <location>
        <begin position="267"/>
        <end position="287"/>
    </location>
</feature>
<comment type="caution">
    <text evidence="9">The sequence shown here is derived from an EMBL/GenBank/DDBJ whole genome shotgun (WGS) entry which is preliminary data.</text>
</comment>
<feature type="transmembrane region" description="Helical" evidence="8">
    <location>
        <begin position="159"/>
        <end position="179"/>
    </location>
</feature>
<dbReference type="Proteomes" id="UP000196368">
    <property type="component" value="Unassembled WGS sequence"/>
</dbReference>
<dbReference type="PANTHER" id="PTHR30330">
    <property type="entry name" value="AGSS FAMILY TRANSPORTER, SODIUM-ALANINE"/>
    <property type="match status" value="1"/>
</dbReference>
<reference evidence="10" key="1">
    <citation type="submission" date="2017-04" db="EMBL/GenBank/DDBJ databases">
        <title>Function of individual gut microbiota members based on whole genome sequencing of pure cultures obtained from chicken caecum.</title>
        <authorList>
            <person name="Medvecky M."/>
            <person name="Cejkova D."/>
            <person name="Polansky O."/>
            <person name="Karasova D."/>
            <person name="Kubasova T."/>
            <person name="Cizek A."/>
            <person name="Rychlik I."/>
        </authorList>
    </citation>
    <scope>NUCLEOTIDE SEQUENCE [LARGE SCALE GENOMIC DNA]</scope>
    <source>
        <strain evidence="10">An273</strain>
    </source>
</reference>
<name>A0A1Y4DFL6_9BACT</name>
<feature type="transmembrane region" description="Helical" evidence="8">
    <location>
        <begin position="226"/>
        <end position="247"/>
    </location>
</feature>
<evidence type="ECO:0008006" key="11">
    <source>
        <dbReference type="Google" id="ProtNLM"/>
    </source>
</evidence>
<keyword evidence="5 8" id="KW-0812">Transmembrane</keyword>
<keyword evidence="4 8" id="KW-1003">Cell membrane</keyword>
<accession>A0A1Y4DFL6</accession>
<feature type="transmembrane region" description="Helical" evidence="8">
    <location>
        <begin position="199"/>
        <end position="217"/>
    </location>
</feature>
<protein>
    <recommendedName>
        <fullName evidence="11">Sodium:alanine symporter family protein</fullName>
    </recommendedName>
</protein>
<dbReference type="Gene3D" id="1.20.1740.10">
    <property type="entry name" value="Amino acid/polyamine transporter I"/>
    <property type="match status" value="1"/>
</dbReference>
<feature type="transmembrane region" description="Helical" evidence="8">
    <location>
        <begin position="321"/>
        <end position="346"/>
    </location>
</feature>
<evidence type="ECO:0000256" key="4">
    <source>
        <dbReference type="ARBA" id="ARBA00022475"/>
    </source>
</evidence>
<evidence type="ECO:0000256" key="5">
    <source>
        <dbReference type="ARBA" id="ARBA00022692"/>
    </source>
</evidence>
<evidence type="ECO:0000313" key="10">
    <source>
        <dbReference type="Proteomes" id="UP000196368"/>
    </source>
</evidence>
<dbReference type="PRINTS" id="PR00175">
    <property type="entry name" value="NAALASMPORT"/>
</dbReference>
<feature type="transmembrane region" description="Helical" evidence="8">
    <location>
        <begin position="38"/>
        <end position="56"/>
    </location>
</feature>
<evidence type="ECO:0000256" key="3">
    <source>
        <dbReference type="ARBA" id="ARBA00022448"/>
    </source>
</evidence>
<dbReference type="RefSeq" id="WP_087288433.1">
    <property type="nucleotide sequence ID" value="NZ_NFJD01000003.1"/>
</dbReference>
<feature type="transmembrane region" description="Helical" evidence="8">
    <location>
        <begin position="366"/>
        <end position="392"/>
    </location>
</feature>
<dbReference type="InterPro" id="IPR001463">
    <property type="entry name" value="Na/Ala_symport"/>
</dbReference>
<evidence type="ECO:0000313" key="9">
    <source>
        <dbReference type="EMBL" id="OUO56479.1"/>
    </source>
</evidence>
<dbReference type="Pfam" id="PF01235">
    <property type="entry name" value="Na_Ala_symp"/>
    <property type="match status" value="1"/>
</dbReference>
<dbReference type="OrthoDB" id="9804874at2"/>
<proteinExistence type="inferred from homology"/>
<keyword evidence="8" id="KW-0769">Symport</keyword>
<evidence type="ECO:0000256" key="6">
    <source>
        <dbReference type="ARBA" id="ARBA00022989"/>
    </source>
</evidence>
<dbReference type="GO" id="GO:0005283">
    <property type="term" value="F:amino acid:sodium symporter activity"/>
    <property type="evidence" value="ECO:0007669"/>
    <property type="project" value="InterPro"/>
</dbReference>